<dbReference type="Pfam" id="PF00078">
    <property type="entry name" value="RVT_1"/>
    <property type="match status" value="1"/>
</dbReference>
<dbReference type="CDD" id="cd09076">
    <property type="entry name" value="L1-EN"/>
    <property type="match status" value="1"/>
</dbReference>
<dbReference type="PANTHER" id="PTHR47027:SF25">
    <property type="entry name" value="REVERSE TRANSCRIPTASE DOMAIN-CONTAINING PROTEIN"/>
    <property type="match status" value="1"/>
</dbReference>
<evidence type="ECO:0000259" key="1">
    <source>
        <dbReference type="PROSITE" id="PS50878"/>
    </source>
</evidence>
<reference evidence="2" key="1">
    <citation type="journal article" date="2010" name="BMC Evol. Biol.">
        <title>Generation of microsatellite repeat families by RTE retrotransposons in lepidopteran genomes.</title>
        <authorList>
            <person name="Tay W.T."/>
            <person name="Behere G.T."/>
            <person name="Batterham P."/>
            <person name="Heckel D.G."/>
        </authorList>
    </citation>
    <scope>NUCLEOTIDE SEQUENCE</scope>
</reference>
<dbReference type="CDD" id="cd01650">
    <property type="entry name" value="RT_nLTR_like"/>
    <property type="match status" value="1"/>
</dbReference>
<dbReference type="Pfam" id="PF20049">
    <property type="entry name" value="DUF6451"/>
    <property type="match status" value="1"/>
</dbReference>
<evidence type="ECO:0000313" key="2">
    <source>
        <dbReference type="EMBL" id="ADI61826.1"/>
    </source>
</evidence>
<organism evidence="2">
    <name type="scientific">Bombyx mori</name>
    <name type="common">Silk moth</name>
    <dbReference type="NCBI Taxonomy" id="7091"/>
    <lineage>
        <taxon>Eukaryota</taxon>
        <taxon>Metazoa</taxon>
        <taxon>Ecdysozoa</taxon>
        <taxon>Arthropoda</taxon>
        <taxon>Hexapoda</taxon>
        <taxon>Insecta</taxon>
        <taxon>Pterygota</taxon>
        <taxon>Neoptera</taxon>
        <taxon>Endopterygota</taxon>
        <taxon>Lepidoptera</taxon>
        <taxon>Glossata</taxon>
        <taxon>Ditrysia</taxon>
        <taxon>Bombycoidea</taxon>
        <taxon>Bombycidae</taxon>
        <taxon>Bombycinae</taxon>
        <taxon>Bombyx</taxon>
    </lineage>
</organism>
<keyword evidence="2" id="KW-0695">RNA-directed DNA polymerase</keyword>
<keyword evidence="2" id="KW-0255">Endonuclease</keyword>
<dbReference type="PROSITE" id="PS50878">
    <property type="entry name" value="RT_POL"/>
    <property type="match status" value="1"/>
</dbReference>
<keyword evidence="2" id="KW-0808">Transferase</keyword>
<dbReference type="Gene3D" id="3.30.70.270">
    <property type="match status" value="1"/>
</dbReference>
<protein>
    <submittedName>
        <fullName evidence="2">Endonuclease-reverse transcriptase</fullName>
    </submittedName>
</protein>
<dbReference type="InterPro" id="IPR036691">
    <property type="entry name" value="Endo/exonu/phosph_ase_sf"/>
</dbReference>
<dbReference type="InterPro" id="IPR043128">
    <property type="entry name" value="Rev_trsase/Diguanyl_cyclase"/>
</dbReference>
<dbReference type="Pfam" id="PF03372">
    <property type="entry name" value="Exo_endo_phos"/>
    <property type="match status" value="1"/>
</dbReference>
<sequence>MKPKASNNRNPLTTTFGAKLRTRIGCWNVRTMTRLERLPQVAKVMQEYNIHILGLSETRWNGFGETQCDFGYSLLYSGKEEDATREYGVGLLLSRSAKSSLLSWKPVSERIICARFSTRVRKVTVIQCYAPTNSASTDVKSQFYEQLGHTLKGIKKQDIVILMGDINAKMGNDNVDREYYMGQYGATGTINENGELFGDLCSTHGLVIGGTLFKHKECHKVTWISPDGKTKNQIDHVAISKTWRSSLLDVRNKRGADIDSDHHLVVAEVRLKIAVPHRKPDKAARKFNIRKLEDSNCREKFSLSLKNSFELLKEIEDEQMDETWDRIRGAYNKAAKEVLGYTNTKQEPWMSAELWAAIEKRQLLNTQILGSPSDALLRREYSSMRLVIRKLARRDQRNAIDELADRAKLAAKRQDMKELYDVTKRIINKKHHPRKKPLKDCSGQLLCTTEEQLVRWTEHFTKLLSKCQSQPTDGISVPDLPLDIPIAPPTFNEIVKAIKQLKPGKAGIDNINAEMLKADAPRSASLLYPLIVRIWETEQIPSQWKQGLLVKVPKKGDLSSCDNWKGITLLPCAAKVLARLLLNRMSKKMTGTLREEQAGFLPGRSCTDHTNTLRILIEQSVEWQTEMILTFVDFEKAFDTVQWSKMWTCLKQRGIPNKIIGIMQALYRGSTCRVVHDQVLGAPIEMTAGVKQGCLLSPLLFIMLLDDIMREVVTTPRGIEWSENILEDLDYADDIVLMTPTLDQMQAKLEDLRMSAEKRGLRINTNKTVDMRVMSKNTTPLKLQDCVLKSAQKFTYLGSSISNQGGSDEDIEIRIRKARGAFAQLKPVWESSVMTRRIKLTLFDSIVKSVLLFGCETWRVTKTLTNRLQVFVNKCLRSILRIFWPVTISNKDLWTKCDQNPIAQDIAHRKWRWIGHTLRRSGVNAASIAFEWQPLGRRRPGRPVHTWRRTVESEMRTANVTWSDVKEQTQDRVKWRQLVRALCTSGVP</sequence>
<name>D7F173_BOMMO</name>
<accession>D7F173</accession>
<proteinExistence type="predicted"/>
<dbReference type="InterPro" id="IPR000477">
    <property type="entry name" value="RT_dom"/>
</dbReference>
<dbReference type="GO" id="GO:0003964">
    <property type="term" value="F:RNA-directed DNA polymerase activity"/>
    <property type="evidence" value="ECO:0007669"/>
    <property type="project" value="UniProtKB-KW"/>
</dbReference>
<dbReference type="InterPro" id="IPR005135">
    <property type="entry name" value="Endo/exonuclease/phosphatase"/>
</dbReference>
<dbReference type="PANTHER" id="PTHR47027">
    <property type="entry name" value="REVERSE TRANSCRIPTASE DOMAIN-CONTAINING PROTEIN"/>
    <property type="match status" value="1"/>
</dbReference>
<dbReference type="SUPFAM" id="SSF56219">
    <property type="entry name" value="DNase I-like"/>
    <property type="match status" value="1"/>
</dbReference>
<keyword evidence="2" id="KW-0378">Hydrolase</keyword>
<dbReference type="SUPFAM" id="SSF56672">
    <property type="entry name" value="DNA/RNA polymerases"/>
    <property type="match status" value="1"/>
</dbReference>
<dbReference type="EMBL" id="FJ265558">
    <property type="protein sequence ID" value="ADI61826.1"/>
    <property type="molecule type" value="Genomic_DNA"/>
</dbReference>
<dbReference type="Gene3D" id="3.60.10.10">
    <property type="entry name" value="Endonuclease/exonuclease/phosphatase"/>
    <property type="match status" value="1"/>
</dbReference>
<keyword evidence="2" id="KW-0540">Nuclease</keyword>
<keyword evidence="2" id="KW-0548">Nucleotidyltransferase</keyword>
<dbReference type="GO" id="GO:0004519">
    <property type="term" value="F:endonuclease activity"/>
    <property type="evidence" value="ECO:0007669"/>
    <property type="project" value="UniProtKB-KW"/>
</dbReference>
<dbReference type="InterPro" id="IPR045609">
    <property type="entry name" value="DUF6451"/>
</dbReference>
<dbReference type="InterPro" id="IPR043502">
    <property type="entry name" value="DNA/RNA_pol_sf"/>
</dbReference>
<feature type="domain" description="Reverse transcriptase" evidence="1">
    <location>
        <begin position="533"/>
        <end position="801"/>
    </location>
</feature>
<dbReference type="AlphaFoldDB" id="D7F173"/>